<dbReference type="RefSeq" id="XP_015055047.1">
    <property type="nucleotide sequence ID" value="XM_015199561.1"/>
</dbReference>
<name>A0ABM1FCR9_SOLPN</name>
<dbReference type="Proteomes" id="UP000694930">
    <property type="component" value="Chromosome 10"/>
</dbReference>
<dbReference type="GeneID" id="107001571"/>
<reference evidence="3" key="2">
    <citation type="submission" date="2025-08" db="UniProtKB">
        <authorList>
            <consortium name="RefSeq"/>
        </authorList>
    </citation>
    <scope>IDENTIFICATION</scope>
</reference>
<sequence>MSRFLTGITKDLEEECRAAVLHDNMDLTRLMVHVQQMEDNQKKRGPRLKKEQQSLGNSNFQRSTTPRGGRHDPKKRNGGDMQRRRMNNATCSRAHSGEYKKGTNSYFGRGRGGHMGKDCPQNRGKAGGNAQPRPNPQGAAASEPPKRNMFYSLKGREEQEKSTDVVTGSMPSFVTRLLALTFEILPEVLHDHVVVVHL</sequence>
<evidence type="ECO:0000256" key="1">
    <source>
        <dbReference type="SAM" id="MobiDB-lite"/>
    </source>
</evidence>
<feature type="compositionally biased region" description="Polar residues" evidence="1">
    <location>
        <begin position="53"/>
        <end position="66"/>
    </location>
</feature>
<evidence type="ECO:0000313" key="2">
    <source>
        <dbReference type="Proteomes" id="UP000694930"/>
    </source>
</evidence>
<accession>A0ABM1FCR9</accession>
<proteinExistence type="predicted"/>
<feature type="compositionally biased region" description="Basic and acidic residues" evidence="1">
    <location>
        <begin position="69"/>
        <end position="83"/>
    </location>
</feature>
<evidence type="ECO:0000313" key="3">
    <source>
        <dbReference type="RefSeq" id="XP_015055047.1"/>
    </source>
</evidence>
<organism evidence="2 3">
    <name type="scientific">Solanum pennellii</name>
    <name type="common">Tomato</name>
    <name type="synonym">Lycopersicon pennellii</name>
    <dbReference type="NCBI Taxonomy" id="28526"/>
    <lineage>
        <taxon>Eukaryota</taxon>
        <taxon>Viridiplantae</taxon>
        <taxon>Streptophyta</taxon>
        <taxon>Embryophyta</taxon>
        <taxon>Tracheophyta</taxon>
        <taxon>Spermatophyta</taxon>
        <taxon>Magnoliopsida</taxon>
        <taxon>eudicotyledons</taxon>
        <taxon>Gunneridae</taxon>
        <taxon>Pentapetalae</taxon>
        <taxon>asterids</taxon>
        <taxon>lamiids</taxon>
        <taxon>Solanales</taxon>
        <taxon>Solanaceae</taxon>
        <taxon>Solanoideae</taxon>
        <taxon>Solaneae</taxon>
        <taxon>Solanum</taxon>
        <taxon>Solanum subgen. Lycopersicon</taxon>
    </lineage>
</organism>
<keyword evidence="2" id="KW-1185">Reference proteome</keyword>
<gene>
    <name evidence="3" type="primary">LOC107001571</name>
</gene>
<reference evidence="2" key="1">
    <citation type="journal article" date="2014" name="Nat. Genet.">
        <title>The genome of the stress-tolerant wild tomato species Solanum pennellii.</title>
        <authorList>
            <person name="Bolger A."/>
            <person name="Scossa F."/>
            <person name="Bolger M.E."/>
            <person name="Lanz C."/>
            <person name="Maumus F."/>
            <person name="Tohge T."/>
            <person name="Quesneville H."/>
            <person name="Alseekh S."/>
            <person name="Sorensen I."/>
            <person name="Lichtenstein G."/>
            <person name="Fich E.A."/>
            <person name="Conte M."/>
            <person name="Keller H."/>
            <person name="Schneeberger K."/>
            <person name="Schwacke R."/>
            <person name="Ofner I."/>
            <person name="Vrebalov J."/>
            <person name="Xu Y."/>
            <person name="Osorio S."/>
            <person name="Aflitos S.A."/>
            <person name="Schijlen E."/>
            <person name="Jimenez-Gomez J.M."/>
            <person name="Ryngajllo M."/>
            <person name="Kimura S."/>
            <person name="Kumar R."/>
            <person name="Koenig D."/>
            <person name="Headland L.R."/>
            <person name="Maloof J.N."/>
            <person name="Sinha N."/>
            <person name="van Ham R.C."/>
            <person name="Lankhorst R.K."/>
            <person name="Mao L."/>
            <person name="Vogel A."/>
            <person name="Arsova B."/>
            <person name="Panstruga R."/>
            <person name="Fei Z."/>
            <person name="Rose J.K."/>
            <person name="Zamir D."/>
            <person name="Carrari F."/>
            <person name="Giovannoni J.J."/>
            <person name="Weigel D."/>
            <person name="Usadel B."/>
            <person name="Fernie A.R."/>
        </authorList>
    </citation>
    <scope>NUCLEOTIDE SEQUENCE [LARGE SCALE GENOMIC DNA]</scope>
    <source>
        <strain evidence="2">cv. LA0716</strain>
    </source>
</reference>
<protein>
    <submittedName>
        <fullName evidence="3">Uncharacterized protein LOC107001571</fullName>
    </submittedName>
</protein>
<feature type="region of interest" description="Disordered" evidence="1">
    <location>
        <begin position="38"/>
        <end position="146"/>
    </location>
</feature>